<dbReference type="Gene3D" id="3.40.50.10750">
    <property type="entry name" value="Isocitrate/Isopropylmalate dehydrogenase-like"/>
    <property type="match status" value="1"/>
</dbReference>
<dbReference type="Gene3D" id="3.40.50.10950">
    <property type="match status" value="1"/>
</dbReference>
<organism evidence="8 9">
    <name type="scientific">Campylobacter lanienae NCTC 13004</name>
    <dbReference type="NCBI Taxonomy" id="1031753"/>
    <lineage>
        <taxon>Bacteria</taxon>
        <taxon>Pseudomonadati</taxon>
        <taxon>Campylobacterota</taxon>
        <taxon>Epsilonproteobacteria</taxon>
        <taxon>Campylobacterales</taxon>
        <taxon>Campylobacteraceae</taxon>
        <taxon>Campylobacter</taxon>
    </lineage>
</organism>
<dbReference type="InterPro" id="IPR042112">
    <property type="entry name" value="P_AcTrfase_dom2"/>
</dbReference>
<protein>
    <recommendedName>
        <fullName evidence="3">Phosphate acetyltransferase</fullName>
        <ecNumber evidence="2">2.3.1.8</ecNumber>
    </recommendedName>
    <alternativeName>
        <fullName evidence="6">Phosphotransacetylase</fullName>
    </alternativeName>
</protein>
<evidence type="ECO:0000256" key="4">
    <source>
        <dbReference type="ARBA" id="ARBA00022679"/>
    </source>
</evidence>
<dbReference type="AlphaFoldDB" id="A0A1X9SLN9"/>
<dbReference type="SUPFAM" id="SSF53659">
    <property type="entry name" value="Isocitrate/Isopropylmalate dehydrogenase-like"/>
    <property type="match status" value="1"/>
</dbReference>
<feature type="domain" description="Phosphate acetyl/butaryl transferase" evidence="7">
    <location>
        <begin position="138"/>
        <end position="453"/>
    </location>
</feature>
<accession>A0A1X9SLN9</accession>
<dbReference type="KEGG" id="clx:CLAN_0376"/>
<dbReference type="GO" id="GO:0008959">
    <property type="term" value="F:phosphate acetyltransferase activity"/>
    <property type="evidence" value="ECO:0007669"/>
    <property type="project" value="UniProtKB-EC"/>
</dbReference>
<evidence type="ECO:0000256" key="6">
    <source>
        <dbReference type="ARBA" id="ARBA00031108"/>
    </source>
</evidence>
<dbReference type="Proteomes" id="UP000202031">
    <property type="component" value="Chromosome"/>
</dbReference>
<keyword evidence="4 8" id="KW-0808">Transferase</keyword>
<proteinExistence type="predicted"/>
<evidence type="ECO:0000256" key="2">
    <source>
        <dbReference type="ARBA" id="ARBA00012707"/>
    </source>
</evidence>
<comment type="pathway">
    <text evidence="1">Metabolic intermediate biosynthesis; acetyl-CoA biosynthesis; acetyl-CoA from acetate: step 2/2.</text>
</comment>
<reference evidence="9" key="2">
    <citation type="journal article" date="2017" name="Genome Biol. Evol.">
        <title>Comparative genomic analysis identifies a Campylobacter clade deficient in selenium metabolism.</title>
        <authorList>
            <person name="Miller W.G."/>
            <person name="Yee E."/>
            <person name="Lopes B.S."/>
            <person name="Chapman M.H."/>
            <person name="Huynh S."/>
            <person name="Bono J.L."/>
            <person name="Parker C.T."/>
            <person name="Strachan N.J.C."/>
            <person name="Forbes K.J."/>
        </authorList>
    </citation>
    <scope>NUCLEOTIDE SEQUENCE [LARGE SCALE GENOMIC DNA]</scope>
    <source>
        <strain evidence="9">NCTC 13004</strain>
    </source>
</reference>
<dbReference type="InterPro" id="IPR004614">
    <property type="entry name" value="P_AcTrfase"/>
</dbReference>
<name>A0A1X9SLN9_9BACT</name>
<keyword evidence="5 8" id="KW-0012">Acyltransferase</keyword>
<dbReference type="InterPro" id="IPR002505">
    <property type="entry name" value="PTA_PTB"/>
</dbReference>
<dbReference type="NCBIfam" id="TIGR00651">
    <property type="entry name" value="pta"/>
    <property type="match status" value="1"/>
</dbReference>
<evidence type="ECO:0000313" key="8">
    <source>
        <dbReference type="EMBL" id="ARQ97134.1"/>
    </source>
</evidence>
<dbReference type="NCBIfam" id="NF007233">
    <property type="entry name" value="PRK09653.1"/>
    <property type="match status" value="1"/>
</dbReference>
<evidence type="ECO:0000256" key="3">
    <source>
        <dbReference type="ARBA" id="ARBA00021528"/>
    </source>
</evidence>
<dbReference type="PANTHER" id="PTHR43356">
    <property type="entry name" value="PHOSPHATE ACETYLTRANSFERASE"/>
    <property type="match status" value="1"/>
</dbReference>
<reference evidence="9" key="1">
    <citation type="journal article" date="2017" name="Genome Biol. Evol.">
        <title>Comparative Genomic Analysis Identifies a Campylobacter Clade Deficient in Selenium Metabolism.</title>
        <authorList>
            <person name="Miller W.G."/>
            <person name="Yee E."/>
            <person name="Lopes B.S."/>
            <person name="Chapman M.H."/>
            <person name="Huynh S."/>
            <person name="Bono J.L."/>
            <person name="Parker C.T."/>
            <person name="Strachan N.J.C."/>
            <person name="Forbes K.J."/>
        </authorList>
    </citation>
    <scope>NUCLEOTIDE SEQUENCE [LARGE SCALE GENOMIC DNA]</scope>
    <source>
        <strain evidence="9">NCTC 13004</strain>
    </source>
</reference>
<dbReference type="EC" id="2.3.1.8" evidence="2"/>
<gene>
    <name evidence="8" type="primary">pta</name>
    <name evidence="8" type="ORF">CLAN_0376</name>
</gene>
<dbReference type="InterPro" id="IPR050500">
    <property type="entry name" value="Phos_Acetyltrans/Butyryltrans"/>
</dbReference>
<evidence type="ECO:0000256" key="5">
    <source>
        <dbReference type="ARBA" id="ARBA00023315"/>
    </source>
</evidence>
<sequence length="457" mass="49797">MLKAIYILKSDYENSEFKAKLNSKLPQSVTFLPISFDNQDSFRVFSLDEAINLLKNQKENELIKAIIAKFDSIKDNFIIVVGSDDELLDTLIAKNLNAPFLLSDKTAYKAGFLGFKSFTNIDDIATLESNYITPLKFETILYQKAAQKPKIVVLPESDDDRVLKACDILLASKAVSITLLGDRDKIDKRAKDLGLNLTKANIINPDKSELIDEFATTLYELRKNKGLELDQAKELIKDRTYFGTMLVYKGLANAMVSGANTTTAQTIRPALQFIKTKPGVSSVSGSFIMCVNGQIHFYADCAIIPNPTPKDLATTAISTAQIAREFGFEPKIAMLSYSTGDSGSGASVDSVIEATKILKELDPSLDVEGPIQFDAAVDSVVAAKKLPNSKVAGNANVFIFPDLNSGNICYKAVQRSSNALAIGPILQGLNKPINDLSRGCLVDDIINTILISAIQGE</sequence>
<evidence type="ECO:0000313" key="9">
    <source>
        <dbReference type="Proteomes" id="UP000202031"/>
    </source>
</evidence>
<dbReference type="GeneID" id="46920849"/>
<dbReference type="PANTHER" id="PTHR43356:SF3">
    <property type="entry name" value="PHOSPHATE ACETYLTRANSFERASE"/>
    <property type="match status" value="1"/>
</dbReference>
<dbReference type="InterPro" id="IPR042113">
    <property type="entry name" value="P_AcTrfase_dom1"/>
</dbReference>
<dbReference type="RefSeq" id="WP_100590453.1">
    <property type="nucleotide sequence ID" value="NZ_CP015578.1"/>
</dbReference>
<dbReference type="NCBIfam" id="NF004167">
    <property type="entry name" value="PRK05632.1"/>
    <property type="match status" value="1"/>
</dbReference>
<evidence type="ECO:0000256" key="1">
    <source>
        <dbReference type="ARBA" id="ARBA00004989"/>
    </source>
</evidence>
<dbReference type="EMBL" id="CP015578">
    <property type="protein sequence ID" value="ARQ97134.1"/>
    <property type="molecule type" value="Genomic_DNA"/>
</dbReference>
<dbReference type="Pfam" id="PF01515">
    <property type="entry name" value="PTA_PTB"/>
    <property type="match status" value="1"/>
</dbReference>
<evidence type="ECO:0000259" key="7">
    <source>
        <dbReference type="Pfam" id="PF01515"/>
    </source>
</evidence>